<reference evidence="2 3" key="1">
    <citation type="submission" date="2020-02" db="EMBL/GenBank/DDBJ databases">
        <title>Genome assembly of a novel Clostridium senegalense strain.</title>
        <authorList>
            <person name="Gupta T.B."/>
            <person name="Jauregui R."/>
            <person name="Maclean P."/>
            <person name="Nawarathana A."/>
            <person name="Brightwell G."/>
        </authorList>
    </citation>
    <scope>NUCLEOTIDE SEQUENCE [LARGE SCALE GENOMIC DNA]</scope>
    <source>
        <strain evidence="2 3">AGRFS4</strain>
    </source>
</reference>
<accession>A0A6M0H3F7</accession>
<evidence type="ECO:0000313" key="3">
    <source>
        <dbReference type="Proteomes" id="UP000481872"/>
    </source>
</evidence>
<proteinExistence type="predicted"/>
<dbReference type="SUPFAM" id="SSF48239">
    <property type="entry name" value="Terpenoid cyclases/Protein prenyltransferases"/>
    <property type="match status" value="1"/>
</dbReference>
<feature type="domain" description="Transcobalamin-like C-terminal" evidence="1">
    <location>
        <begin position="279"/>
        <end position="341"/>
    </location>
</feature>
<dbReference type="Gene3D" id="1.50.10.20">
    <property type="match status" value="1"/>
</dbReference>
<protein>
    <submittedName>
        <fullName evidence="2">DUF4430 domain-containing protein</fullName>
    </submittedName>
</protein>
<dbReference type="Pfam" id="PF14478">
    <property type="entry name" value="DUF4430"/>
    <property type="match status" value="1"/>
</dbReference>
<evidence type="ECO:0000259" key="1">
    <source>
        <dbReference type="Pfam" id="PF14478"/>
    </source>
</evidence>
<name>A0A6M0H3F7_9CLOT</name>
<comment type="caution">
    <text evidence="2">The sequence shown here is derived from an EMBL/GenBank/DDBJ whole genome shotgun (WGS) entry which is preliminary data.</text>
</comment>
<sequence length="355" mass="39913">MNWRLLGTKAQQSLILLDIDKNPNDYEGRKFIEEIVKEIDDKNSYFTIPELNAVLAIDKYNSKFENEKVSYNVNKAIENILKSQCDDGGFKQRQTSTPTNTGIALTVLSKHRDINGVNKAIDKAINYLKCLQKENGAIYEKTYITNYYCDVLQGLIACGEDITSEKWTTTSGNNLIDGLFILWKDDNSFDDKEGESSNNRGWLVASQNALQRLVDLKNAGYSDYVIKDIKIKKYNDKEKQGNTCKVNVAIALPENESYVAYFKPQEVIIDDEKHTGGFTALGALQASTSLYETTGSMVTSIYGYKNKGTNGWMYTVNGVLPNEMAGKVKLQEGDKVIWYYSTGGMNGKALDWNDL</sequence>
<gene>
    <name evidence="2" type="ORF">G3M99_04670</name>
</gene>
<keyword evidence="3" id="KW-1185">Reference proteome</keyword>
<dbReference type="AlphaFoldDB" id="A0A6M0H3F7"/>
<organism evidence="2 3">
    <name type="scientific">Clostridium senegalense</name>
    <dbReference type="NCBI Taxonomy" id="1465809"/>
    <lineage>
        <taxon>Bacteria</taxon>
        <taxon>Bacillati</taxon>
        <taxon>Bacillota</taxon>
        <taxon>Clostridia</taxon>
        <taxon>Eubacteriales</taxon>
        <taxon>Clostridiaceae</taxon>
        <taxon>Clostridium</taxon>
    </lineage>
</organism>
<dbReference type="EMBL" id="JAAGPU010000005">
    <property type="protein sequence ID" value="NEU04162.1"/>
    <property type="molecule type" value="Genomic_DNA"/>
</dbReference>
<dbReference type="InterPro" id="IPR008930">
    <property type="entry name" value="Terpenoid_cyclase/PrenylTrfase"/>
</dbReference>
<dbReference type="Gene3D" id="2.170.130.30">
    <property type="match status" value="1"/>
</dbReference>
<evidence type="ECO:0000313" key="2">
    <source>
        <dbReference type="EMBL" id="NEU04162.1"/>
    </source>
</evidence>
<dbReference type="Proteomes" id="UP000481872">
    <property type="component" value="Unassembled WGS sequence"/>
</dbReference>
<dbReference type="InterPro" id="IPR027954">
    <property type="entry name" value="Transcobalamin-like_C"/>
</dbReference>